<dbReference type="PANTHER" id="PTHR48041">
    <property type="entry name" value="ABC TRANSPORTER G FAMILY MEMBER 28"/>
    <property type="match status" value="1"/>
</dbReference>
<dbReference type="InterPro" id="IPR043926">
    <property type="entry name" value="ABCG_dom"/>
</dbReference>
<dbReference type="GO" id="GO:0140359">
    <property type="term" value="F:ABC-type transporter activity"/>
    <property type="evidence" value="ECO:0007669"/>
    <property type="project" value="InterPro"/>
</dbReference>
<keyword evidence="7 9" id="KW-1133">Transmembrane helix</keyword>
<protein>
    <submittedName>
        <fullName evidence="11">ATP-binding cassette sub-family G member 4</fullName>
    </submittedName>
</protein>
<dbReference type="SMART" id="SM00382">
    <property type="entry name" value="AAA"/>
    <property type="match status" value="1"/>
</dbReference>
<feature type="transmembrane region" description="Helical" evidence="9">
    <location>
        <begin position="351"/>
        <end position="368"/>
    </location>
</feature>
<keyword evidence="6 11" id="KW-0067">ATP-binding</keyword>
<dbReference type="InterPro" id="IPR003439">
    <property type="entry name" value="ABC_transporter-like_ATP-bd"/>
</dbReference>
<evidence type="ECO:0000256" key="3">
    <source>
        <dbReference type="ARBA" id="ARBA00022448"/>
    </source>
</evidence>
<dbReference type="Pfam" id="PF00005">
    <property type="entry name" value="ABC_tran"/>
    <property type="match status" value="1"/>
</dbReference>
<name>A0A2S2NVK7_SCHGA</name>
<sequence length="598" mass="67866">MDERDDLLVDDGGIDVQFSDVSYSVSVWTPGRILGPEKKQILRNVSGAFHKKQACAIIGCSGSGKSSLLNFISGYKTSGYKGDIIINGRPRNRKQFIKQLSYIMQEDNLQPHLTVLESMEIASKLRNCTIQLDVYHKILIKRILDNLKLSEKEQTLAGKLSGGERRRLSIAVELIRNPKVMFFDEPTTGLDVVSANYVVSMLRDLANCGKTIICTIHQASASQLEMFNALYILSPTGQCIYRGQSSSLISYLSSVGLQCPLHHNPADFVIEVSSGEYGDHNETLVKYINNGKSNDWNNAKSIENTGVQMQSHRSNYSRHKCISKFFNELRILISRTLIISSRDSDFIRVRIFVPLLMSFLFGSVYLNIGKSGSFTRDNVIMLYFSMMAIVYLSAYSMSIKFPMELLLMRLEYFNQWYSLRSYYTCVTLMDLPLQIISTGLFCIVIYLMTGQPFELFRFLMVFLMLIVTGLMSQATGMLVAILFKNFLINTIVISSIILPMTIFAGIMLRINDTPKIYSWIYDISMLKHSMQGILHAIYGFKRSALPCPEIYCYNGSPELVLKDVSMSENIFWTSIGYITVVFLFLKICTYVILKHKLS</sequence>
<dbReference type="GO" id="GO:0005886">
    <property type="term" value="C:plasma membrane"/>
    <property type="evidence" value="ECO:0007669"/>
    <property type="project" value="TreeGrafter"/>
</dbReference>
<keyword evidence="5" id="KW-0547">Nucleotide-binding</keyword>
<evidence type="ECO:0000313" key="11">
    <source>
        <dbReference type="EMBL" id="MBY21164.1"/>
    </source>
</evidence>
<dbReference type="InterPro" id="IPR013525">
    <property type="entry name" value="ABC2_TM"/>
</dbReference>
<feature type="transmembrane region" description="Helical" evidence="9">
    <location>
        <begin position="421"/>
        <end position="447"/>
    </location>
</feature>
<keyword evidence="8 9" id="KW-0472">Membrane</keyword>
<dbReference type="InterPro" id="IPR003593">
    <property type="entry name" value="AAA+_ATPase"/>
</dbReference>
<keyword evidence="3" id="KW-0813">Transport</keyword>
<dbReference type="Gene3D" id="3.40.50.300">
    <property type="entry name" value="P-loop containing nucleotide triphosphate hydrolases"/>
    <property type="match status" value="1"/>
</dbReference>
<evidence type="ECO:0000256" key="6">
    <source>
        <dbReference type="ARBA" id="ARBA00022840"/>
    </source>
</evidence>
<dbReference type="PROSITE" id="PS50893">
    <property type="entry name" value="ABC_TRANSPORTER_2"/>
    <property type="match status" value="1"/>
</dbReference>
<gene>
    <name evidence="11" type="primary">ABCG4_7</name>
    <name evidence="11" type="ORF">g.105968</name>
</gene>
<dbReference type="PROSITE" id="PS00211">
    <property type="entry name" value="ABC_TRANSPORTER_1"/>
    <property type="match status" value="1"/>
</dbReference>
<dbReference type="EMBL" id="GGMR01008545">
    <property type="protein sequence ID" value="MBY21164.1"/>
    <property type="molecule type" value="Transcribed_RNA"/>
</dbReference>
<evidence type="ECO:0000256" key="4">
    <source>
        <dbReference type="ARBA" id="ARBA00022692"/>
    </source>
</evidence>
<accession>A0A2S2NVK7</accession>
<evidence type="ECO:0000256" key="1">
    <source>
        <dbReference type="ARBA" id="ARBA00004141"/>
    </source>
</evidence>
<dbReference type="Pfam" id="PF01061">
    <property type="entry name" value="ABC2_membrane"/>
    <property type="match status" value="1"/>
</dbReference>
<dbReference type="InterPro" id="IPR017871">
    <property type="entry name" value="ABC_transporter-like_CS"/>
</dbReference>
<proteinExistence type="inferred from homology"/>
<dbReference type="FunFam" id="3.40.50.300:FF:001077">
    <property type="entry name" value="Uncharacterized protein, isoform A"/>
    <property type="match status" value="1"/>
</dbReference>
<reference evidence="11" key="1">
    <citation type="submission" date="2018-04" db="EMBL/GenBank/DDBJ databases">
        <title>Transcriptome of Schizaphis graminum biotype I.</title>
        <authorList>
            <person name="Scully E.D."/>
            <person name="Geib S.M."/>
            <person name="Palmer N.A."/>
            <person name="Koch K."/>
            <person name="Bradshaw J."/>
            <person name="Heng-Moss T."/>
            <person name="Sarath G."/>
        </authorList>
    </citation>
    <scope>NUCLEOTIDE SEQUENCE</scope>
</reference>
<feature type="transmembrane region" description="Helical" evidence="9">
    <location>
        <begin position="570"/>
        <end position="593"/>
    </location>
</feature>
<evidence type="ECO:0000256" key="5">
    <source>
        <dbReference type="ARBA" id="ARBA00022741"/>
    </source>
</evidence>
<evidence type="ECO:0000256" key="8">
    <source>
        <dbReference type="ARBA" id="ARBA00023136"/>
    </source>
</evidence>
<comment type="similarity">
    <text evidence="2">Belongs to the ABC transporter superfamily. ABCG family. Eye pigment precursor importer (TC 3.A.1.204) subfamily.</text>
</comment>
<evidence type="ECO:0000256" key="9">
    <source>
        <dbReference type="SAM" id="Phobius"/>
    </source>
</evidence>
<dbReference type="PANTHER" id="PTHR48041:SF78">
    <property type="entry name" value="ABC TRANSPORTER EXPRESSED IN TRACHEA, ISOFORM A"/>
    <property type="match status" value="1"/>
</dbReference>
<feature type="domain" description="ABC transporter" evidence="10">
    <location>
        <begin position="16"/>
        <end position="261"/>
    </location>
</feature>
<evidence type="ECO:0000256" key="2">
    <source>
        <dbReference type="ARBA" id="ARBA00005814"/>
    </source>
</evidence>
<dbReference type="Pfam" id="PF19055">
    <property type="entry name" value="ABC2_membrane_7"/>
    <property type="match status" value="1"/>
</dbReference>
<evidence type="ECO:0000259" key="10">
    <source>
        <dbReference type="PROSITE" id="PS50893"/>
    </source>
</evidence>
<dbReference type="InterPro" id="IPR050352">
    <property type="entry name" value="ABCG_transporters"/>
</dbReference>
<dbReference type="AlphaFoldDB" id="A0A2S2NVK7"/>
<feature type="transmembrane region" description="Helical" evidence="9">
    <location>
        <begin position="486"/>
        <end position="507"/>
    </location>
</feature>
<dbReference type="SUPFAM" id="SSF52540">
    <property type="entry name" value="P-loop containing nucleoside triphosphate hydrolases"/>
    <property type="match status" value="1"/>
</dbReference>
<dbReference type="InterPro" id="IPR027417">
    <property type="entry name" value="P-loop_NTPase"/>
</dbReference>
<comment type="subcellular location">
    <subcellularLocation>
        <location evidence="1">Membrane</location>
        <topology evidence="1">Multi-pass membrane protein</topology>
    </subcellularLocation>
</comment>
<feature type="transmembrane region" description="Helical" evidence="9">
    <location>
        <begin position="459"/>
        <end position="480"/>
    </location>
</feature>
<evidence type="ECO:0000256" key="7">
    <source>
        <dbReference type="ARBA" id="ARBA00022989"/>
    </source>
</evidence>
<feature type="transmembrane region" description="Helical" evidence="9">
    <location>
        <begin position="380"/>
        <end position="401"/>
    </location>
</feature>
<organism evidence="11">
    <name type="scientific">Schizaphis graminum</name>
    <name type="common">Green bug aphid</name>
    <dbReference type="NCBI Taxonomy" id="13262"/>
    <lineage>
        <taxon>Eukaryota</taxon>
        <taxon>Metazoa</taxon>
        <taxon>Ecdysozoa</taxon>
        <taxon>Arthropoda</taxon>
        <taxon>Hexapoda</taxon>
        <taxon>Insecta</taxon>
        <taxon>Pterygota</taxon>
        <taxon>Neoptera</taxon>
        <taxon>Paraneoptera</taxon>
        <taxon>Hemiptera</taxon>
        <taxon>Sternorrhyncha</taxon>
        <taxon>Aphidomorpha</taxon>
        <taxon>Aphidoidea</taxon>
        <taxon>Aphididae</taxon>
        <taxon>Aphidini</taxon>
        <taxon>Schizaphis</taxon>
    </lineage>
</organism>
<dbReference type="GO" id="GO:0016887">
    <property type="term" value="F:ATP hydrolysis activity"/>
    <property type="evidence" value="ECO:0007669"/>
    <property type="project" value="InterPro"/>
</dbReference>
<keyword evidence="4 9" id="KW-0812">Transmembrane</keyword>
<dbReference type="GO" id="GO:0005524">
    <property type="term" value="F:ATP binding"/>
    <property type="evidence" value="ECO:0007669"/>
    <property type="project" value="UniProtKB-KW"/>
</dbReference>